<evidence type="ECO:0000256" key="2">
    <source>
        <dbReference type="PROSITE-ProRule" id="PRU01248"/>
    </source>
</evidence>
<name>A0A432GU34_9DELT</name>
<dbReference type="AlphaFoldDB" id="A0A432GU34"/>
<feature type="non-terminal residue" evidence="4">
    <location>
        <position position="159"/>
    </location>
</feature>
<accession>A0A432GU34</accession>
<dbReference type="Proteomes" id="UP000287176">
    <property type="component" value="Unassembled WGS sequence"/>
</dbReference>
<dbReference type="SUPFAM" id="SSF56349">
    <property type="entry name" value="DNA breaking-rejoining enzymes"/>
    <property type="match status" value="1"/>
</dbReference>
<dbReference type="InterPro" id="IPR044068">
    <property type="entry name" value="CB"/>
</dbReference>
<dbReference type="PROSITE" id="PS51900">
    <property type="entry name" value="CB"/>
    <property type="match status" value="1"/>
</dbReference>
<keyword evidence="1 2" id="KW-0238">DNA-binding</keyword>
<proteinExistence type="predicted"/>
<evidence type="ECO:0000259" key="3">
    <source>
        <dbReference type="PROSITE" id="PS51900"/>
    </source>
</evidence>
<sequence>MERITADNKTTYTARIRIKGYRQQTATFPRITDARLWIQKTESLMREGKYFSQAEAKRHTFADMIERYIKTVLPNKSAKVGSQYAQQLRKWSSWLGELSLDKITTALIVEYRDKLALEKTTRGGCKSAATVNRYLASLSSAYSVAIKEWQWVEENPVKK</sequence>
<evidence type="ECO:0000313" key="4">
    <source>
        <dbReference type="EMBL" id="RTZ87062.1"/>
    </source>
</evidence>
<dbReference type="InterPro" id="IPR011010">
    <property type="entry name" value="DNA_brk_join_enz"/>
</dbReference>
<dbReference type="InterPro" id="IPR057084">
    <property type="entry name" value="Int_N"/>
</dbReference>
<dbReference type="Gene3D" id="1.10.150.130">
    <property type="match status" value="1"/>
</dbReference>
<evidence type="ECO:0000256" key="1">
    <source>
        <dbReference type="ARBA" id="ARBA00023125"/>
    </source>
</evidence>
<comment type="caution">
    <text evidence="4">The sequence shown here is derived from an EMBL/GenBank/DDBJ whole genome shotgun (WGS) entry which is preliminary data.</text>
</comment>
<gene>
    <name evidence="4" type="ORF">DSY94_00300</name>
</gene>
<dbReference type="GO" id="GO:0003677">
    <property type="term" value="F:DNA binding"/>
    <property type="evidence" value="ECO:0007669"/>
    <property type="project" value="UniProtKB-UniRule"/>
</dbReference>
<dbReference type="InterPro" id="IPR010998">
    <property type="entry name" value="Integrase_recombinase_N"/>
</dbReference>
<dbReference type="EMBL" id="QNZI01000009">
    <property type="protein sequence ID" value="RTZ87062.1"/>
    <property type="molecule type" value="Genomic_DNA"/>
</dbReference>
<reference evidence="4 5" key="1">
    <citation type="submission" date="2018-06" db="EMBL/GenBank/DDBJ databases">
        <title>Combined omics and stable isotope probing to characterize newly discovered Mariana Back-Arc vent microbial communities.</title>
        <authorList>
            <person name="Trembath-Reichert E."/>
            <person name="Huber J.A."/>
        </authorList>
    </citation>
    <scope>NUCLEOTIDE SEQUENCE [LARGE SCALE GENOMIC DNA]</scope>
    <source>
        <strain evidence="4">MAG 24</strain>
    </source>
</reference>
<evidence type="ECO:0000313" key="5">
    <source>
        <dbReference type="Proteomes" id="UP000287176"/>
    </source>
</evidence>
<dbReference type="Pfam" id="PF24624">
    <property type="entry name" value="Int_N"/>
    <property type="match status" value="1"/>
</dbReference>
<organism evidence="4 5">
    <name type="scientific">SAR324 cluster bacterium</name>
    <dbReference type="NCBI Taxonomy" id="2024889"/>
    <lineage>
        <taxon>Bacteria</taxon>
        <taxon>Deltaproteobacteria</taxon>
        <taxon>SAR324 cluster</taxon>
    </lineage>
</organism>
<protein>
    <submittedName>
        <fullName evidence="4">Site-specific integrase</fullName>
    </submittedName>
</protein>
<feature type="domain" description="Core-binding (CB)" evidence="3">
    <location>
        <begin position="59"/>
        <end position="146"/>
    </location>
</feature>